<dbReference type="RefSeq" id="WP_038093673.1">
    <property type="nucleotide sequence ID" value="NZ_JMIR01000041.1"/>
</dbReference>
<dbReference type="OrthoDB" id="9803619at2"/>
<dbReference type="PROSITE" id="PS51831">
    <property type="entry name" value="HD"/>
    <property type="match status" value="1"/>
</dbReference>
<sequence length="423" mass="49426">MTEWVDKEKVFKDPVHDYIYVFDKLIWDLINTRAFQRLRRVRQLGTAYLTYHGAEHTRFTHSLGVYETMRKILSHFERKFSWPGPGDDRTRLLALCAALLHDIGHGPFSHTIESVFKFHHEEFSQRILLEEPEVNKILRRVDDQFPQDVADVIAKKSKHPLVVNLISSQLDVDRMDYLLRDAVNTGVTYGRFELERLIRVMRPEGDDILVKTSGQQTVEQYILARYFMYSQVYLHPVTLSSDVLLRHAFLRAKTIHERGGNLFLPAELQPFLDKPVEQITVEEYLRLDESVMMFTFHRWTEADDAILRDLADRFINRRLFGSILTRELKEVEKQTVRDMFRAQGLNPDYYIAFGHATGAGYHMYRQGITLVDDDGDKMDIADASAVVRSLKPLTQYRIFCPKEVLRGEGSYKPIRGWLEALKI</sequence>
<reference evidence="2 3" key="1">
    <citation type="journal article" date="2013" name="Int. J. Syst. Evol. Microbiol.">
        <title>Tumebacillus flagellatus sp. nov., an alpha-amylase/pullulanase-producing bacterium isolated from cassava wastewater.</title>
        <authorList>
            <person name="Wang Q."/>
            <person name="Xie N."/>
            <person name="Qin Y."/>
            <person name="Shen N."/>
            <person name="Zhu J."/>
            <person name="Mi H."/>
            <person name="Huang R."/>
        </authorList>
    </citation>
    <scope>NUCLEOTIDE SEQUENCE [LARGE SCALE GENOMIC DNA]</scope>
    <source>
        <strain evidence="2 3">GST4</strain>
    </source>
</reference>
<dbReference type="InterPro" id="IPR050135">
    <property type="entry name" value="dGTPase-like"/>
</dbReference>
<dbReference type="PANTHER" id="PTHR11373">
    <property type="entry name" value="DEOXYNUCLEOSIDE TRIPHOSPHATE TRIPHOSPHOHYDROLASE"/>
    <property type="match status" value="1"/>
</dbReference>
<accession>A0A074LN62</accession>
<dbReference type="SUPFAM" id="SSF109604">
    <property type="entry name" value="HD-domain/PDEase-like"/>
    <property type="match status" value="1"/>
</dbReference>
<dbReference type="GO" id="GO:0008832">
    <property type="term" value="F:dGTPase activity"/>
    <property type="evidence" value="ECO:0007669"/>
    <property type="project" value="TreeGrafter"/>
</dbReference>
<keyword evidence="3" id="KW-1185">Reference proteome</keyword>
<evidence type="ECO:0000259" key="1">
    <source>
        <dbReference type="PROSITE" id="PS51831"/>
    </source>
</evidence>
<dbReference type="GO" id="GO:0006203">
    <property type="term" value="P:dGTP catabolic process"/>
    <property type="evidence" value="ECO:0007669"/>
    <property type="project" value="TreeGrafter"/>
</dbReference>
<dbReference type="InterPro" id="IPR006674">
    <property type="entry name" value="HD_domain"/>
</dbReference>
<protein>
    <recommendedName>
        <fullName evidence="1">HD domain-containing protein</fullName>
    </recommendedName>
</protein>
<gene>
    <name evidence="2" type="ORF">EL26_21635</name>
</gene>
<dbReference type="EMBL" id="JMIR01000041">
    <property type="protein sequence ID" value="KEO81283.1"/>
    <property type="molecule type" value="Genomic_DNA"/>
</dbReference>
<dbReference type="Proteomes" id="UP000027931">
    <property type="component" value="Unassembled WGS sequence"/>
</dbReference>
<dbReference type="SMART" id="SM00471">
    <property type="entry name" value="HDc"/>
    <property type="match status" value="1"/>
</dbReference>
<name>A0A074LN62_9BACL</name>
<organism evidence="2 3">
    <name type="scientific">Tumebacillus flagellatus</name>
    <dbReference type="NCBI Taxonomy" id="1157490"/>
    <lineage>
        <taxon>Bacteria</taxon>
        <taxon>Bacillati</taxon>
        <taxon>Bacillota</taxon>
        <taxon>Bacilli</taxon>
        <taxon>Bacillales</taxon>
        <taxon>Alicyclobacillaceae</taxon>
        <taxon>Tumebacillus</taxon>
    </lineage>
</organism>
<comment type="caution">
    <text evidence="2">The sequence shown here is derived from an EMBL/GenBank/DDBJ whole genome shotgun (WGS) entry which is preliminary data.</text>
</comment>
<dbReference type="STRING" id="1157490.EL26_21635"/>
<dbReference type="CDD" id="cd00077">
    <property type="entry name" value="HDc"/>
    <property type="match status" value="1"/>
</dbReference>
<dbReference type="InterPro" id="IPR003607">
    <property type="entry name" value="HD/PDEase_dom"/>
</dbReference>
<dbReference type="PANTHER" id="PTHR11373:SF4">
    <property type="entry name" value="DEOXYNUCLEOSIDE TRIPHOSPHATE TRIPHOSPHOHYDROLASE SAMHD1"/>
    <property type="match status" value="1"/>
</dbReference>
<dbReference type="AlphaFoldDB" id="A0A074LN62"/>
<dbReference type="InterPro" id="IPR045509">
    <property type="entry name" value="HD_assoc_2"/>
</dbReference>
<dbReference type="eggNOG" id="COG1078">
    <property type="taxonomic scope" value="Bacteria"/>
</dbReference>
<proteinExistence type="predicted"/>
<evidence type="ECO:0000313" key="3">
    <source>
        <dbReference type="Proteomes" id="UP000027931"/>
    </source>
</evidence>
<evidence type="ECO:0000313" key="2">
    <source>
        <dbReference type="EMBL" id="KEO81283.1"/>
    </source>
</evidence>
<dbReference type="Pfam" id="PF19276">
    <property type="entry name" value="HD_assoc_2"/>
    <property type="match status" value="1"/>
</dbReference>
<dbReference type="Gene3D" id="1.10.3210.10">
    <property type="entry name" value="Hypothetical protein af1432"/>
    <property type="match status" value="1"/>
</dbReference>
<dbReference type="Pfam" id="PF01966">
    <property type="entry name" value="HD"/>
    <property type="match status" value="1"/>
</dbReference>
<feature type="domain" description="HD" evidence="1">
    <location>
        <begin position="58"/>
        <end position="178"/>
    </location>
</feature>